<dbReference type="EMBL" id="RZGK01000002">
    <property type="protein sequence ID" value="KAF9701228.1"/>
    <property type="molecule type" value="Genomic_DNA"/>
</dbReference>
<accession>A0A8H7MMB3</accession>
<evidence type="ECO:0000256" key="1">
    <source>
        <dbReference type="SAM" id="MobiDB-lite"/>
    </source>
</evidence>
<organism evidence="2 3">
    <name type="scientific">Ascochyta lentis</name>
    <dbReference type="NCBI Taxonomy" id="205686"/>
    <lineage>
        <taxon>Eukaryota</taxon>
        <taxon>Fungi</taxon>
        <taxon>Dikarya</taxon>
        <taxon>Ascomycota</taxon>
        <taxon>Pezizomycotina</taxon>
        <taxon>Dothideomycetes</taxon>
        <taxon>Pleosporomycetidae</taxon>
        <taxon>Pleosporales</taxon>
        <taxon>Pleosporineae</taxon>
        <taxon>Didymellaceae</taxon>
        <taxon>Ascochyta</taxon>
    </lineage>
</organism>
<feature type="compositionally biased region" description="Pro residues" evidence="1">
    <location>
        <begin position="30"/>
        <end position="44"/>
    </location>
</feature>
<reference evidence="2" key="2">
    <citation type="submission" date="2020-09" db="EMBL/GenBank/DDBJ databases">
        <title>Reference genome assembly for Australian Ascochyta lentis isolate Al4.</title>
        <authorList>
            <person name="Lee R.C."/>
            <person name="Farfan-Caceres L.M."/>
            <person name="Debler J.W."/>
            <person name="Williams A.H."/>
            <person name="Henares B.M."/>
        </authorList>
    </citation>
    <scope>NUCLEOTIDE SEQUENCE</scope>
    <source>
        <strain evidence="2">Al4</strain>
    </source>
</reference>
<comment type="caution">
    <text evidence="2">The sequence shown here is derived from an EMBL/GenBank/DDBJ whole genome shotgun (WGS) entry which is preliminary data.</text>
</comment>
<name>A0A8H7MMB3_9PLEO</name>
<evidence type="ECO:0000313" key="2">
    <source>
        <dbReference type="EMBL" id="KAF9701228.1"/>
    </source>
</evidence>
<feature type="compositionally biased region" description="Low complexity" evidence="1">
    <location>
        <begin position="76"/>
        <end position="127"/>
    </location>
</feature>
<proteinExistence type="predicted"/>
<feature type="compositionally biased region" description="Pro residues" evidence="1">
    <location>
        <begin position="57"/>
        <end position="72"/>
    </location>
</feature>
<keyword evidence="3" id="KW-1185">Reference proteome</keyword>
<feature type="region of interest" description="Disordered" evidence="1">
    <location>
        <begin position="30"/>
        <end position="127"/>
    </location>
</feature>
<dbReference type="Proteomes" id="UP000651452">
    <property type="component" value="Unassembled WGS sequence"/>
</dbReference>
<protein>
    <submittedName>
        <fullName evidence="2">Uncharacterized protein</fullName>
    </submittedName>
</protein>
<evidence type="ECO:0000313" key="3">
    <source>
        <dbReference type="Proteomes" id="UP000651452"/>
    </source>
</evidence>
<reference evidence="2" key="1">
    <citation type="submission" date="2018-12" db="EMBL/GenBank/DDBJ databases">
        <authorList>
            <person name="Syme R.A."/>
            <person name="Farfan-Caceres L."/>
            <person name="Lichtenzveig J."/>
        </authorList>
    </citation>
    <scope>NUCLEOTIDE SEQUENCE</scope>
    <source>
        <strain evidence="2">Al4</strain>
    </source>
</reference>
<sequence length="168" mass="15904">MTATACVAPVTVTVTETVCGTPGVPVHTPPVAPSYEAPPPPPAPVTSVESTATAPLSGPPSEPATVIPPAPPAETGVPSVGVPPVVPSSGVIPSSGVAPSSSVKLSTASVPGTTTAPSSTAAVTHPSASTSIPETVSTAGAVLPTPYFGLGSLVAAGAVFNAAMAVIV</sequence>
<gene>
    <name evidence="2" type="ORF">EKO04_000739</name>
</gene>
<dbReference type="AlphaFoldDB" id="A0A8H7MMB3"/>